<name>E9I626_DAPPU</name>
<accession>E9I626</accession>
<dbReference type="InParanoid" id="E9I626"/>
<dbReference type="EMBL" id="GL736087">
    <property type="protein sequence ID" value="EFX60554.1"/>
    <property type="molecule type" value="Genomic_DNA"/>
</dbReference>
<dbReference type="AlphaFoldDB" id="E9I626"/>
<dbReference type="Proteomes" id="UP000000305">
    <property type="component" value="Unassembled WGS sequence"/>
</dbReference>
<reference evidence="1 2" key="1">
    <citation type="journal article" date="2011" name="Science">
        <title>The ecoresponsive genome of Daphnia pulex.</title>
        <authorList>
            <person name="Colbourne J.K."/>
            <person name="Pfrender M.E."/>
            <person name="Gilbert D."/>
            <person name="Thomas W.K."/>
            <person name="Tucker A."/>
            <person name="Oakley T.H."/>
            <person name="Tokishita S."/>
            <person name="Aerts A."/>
            <person name="Arnold G.J."/>
            <person name="Basu M.K."/>
            <person name="Bauer D.J."/>
            <person name="Caceres C.E."/>
            <person name="Carmel L."/>
            <person name="Casola C."/>
            <person name="Choi J.H."/>
            <person name="Detter J.C."/>
            <person name="Dong Q."/>
            <person name="Dusheyko S."/>
            <person name="Eads B.D."/>
            <person name="Frohlich T."/>
            <person name="Geiler-Samerotte K.A."/>
            <person name="Gerlach D."/>
            <person name="Hatcher P."/>
            <person name="Jogdeo S."/>
            <person name="Krijgsveld J."/>
            <person name="Kriventseva E.V."/>
            <person name="Kultz D."/>
            <person name="Laforsch C."/>
            <person name="Lindquist E."/>
            <person name="Lopez J."/>
            <person name="Manak J.R."/>
            <person name="Muller J."/>
            <person name="Pangilinan J."/>
            <person name="Patwardhan R.P."/>
            <person name="Pitluck S."/>
            <person name="Pritham E.J."/>
            <person name="Rechtsteiner A."/>
            <person name="Rho M."/>
            <person name="Rogozin I.B."/>
            <person name="Sakarya O."/>
            <person name="Salamov A."/>
            <person name="Schaack S."/>
            <person name="Shapiro H."/>
            <person name="Shiga Y."/>
            <person name="Skalitzky C."/>
            <person name="Smith Z."/>
            <person name="Souvorov A."/>
            <person name="Sung W."/>
            <person name="Tang Z."/>
            <person name="Tsuchiya D."/>
            <person name="Tu H."/>
            <person name="Vos H."/>
            <person name="Wang M."/>
            <person name="Wolf Y.I."/>
            <person name="Yamagata H."/>
            <person name="Yamada T."/>
            <person name="Ye Y."/>
            <person name="Shaw J.R."/>
            <person name="Andrews J."/>
            <person name="Crease T.J."/>
            <person name="Tang H."/>
            <person name="Lucas S.M."/>
            <person name="Robertson H.M."/>
            <person name="Bork P."/>
            <person name="Koonin E.V."/>
            <person name="Zdobnov E.M."/>
            <person name="Grigoriev I.V."/>
            <person name="Lynch M."/>
            <person name="Boore J.L."/>
        </authorList>
    </citation>
    <scope>NUCLEOTIDE SEQUENCE [LARGE SCALE GENOMIC DNA]</scope>
</reference>
<dbReference type="KEGG" id="dpx:DAPPUDRAFT_71423"/>
<organism evidence="1 2">
    <name type="scientific">Daphnia pulex</name>
    <name type="common">Water flea</name>
    <dbReference type="NCBI Taxonomy" id="6669"/>
    <lineage>
        <taxon>Eukaryota</taxon>
        <taxon>Metazoa</taxon>
        <taxon>Ecdysozoa</taxon>
        <taxon>Arthropoda</taxon>
        <taxon>Crustacea</taxon>
        <taxon>Branchiopoda</taxon>
        <taxon>Diplostraca</taxon>
        <taxon>Cladocera</taxon>
        <taxon>Anomopoda</taxon>
        <taxon>Daphniidae</taxon>
        <taxon>Daphnia</taxon>
    </lineage>
</organism>
<protein>
    <submittedName>
        <fullName evidence="1">Uncharacterized protein</fullName>
    </submittedName>
</protein>
<sequence>TFQIVCKVSESFKSLSNFLKVASFQRVCKVSEGFKSLSNLSKDEIFKEFAKFLKVSKVY</sequence>
<keyword evidence="2" id="KW-1185">Reference proteome</keyword>
<dbReference type="HOGENOM" id="CLU_2967708_0_0_1"/>
<gene>
    <name evidence="1" type="ORF">DAPPUDRAFT_71423</name>
</gene>
<proteinExistence type="predicted"/>
<evidence type="ECO:0000313" key="1">
    <source>
        <dbReference type="EMBL" id="EFX60554.1"/>
    </source>
</evidence>
<feature type="non-terminal residue" evidence="1">
    <location>
        <position position="1"/>
    </location>
</feature>
<evidence type="ECO:0000313" key="2">
    <source>
        <dbReference type="Proteomes" id="UP000000305"/>
    </source>
</evidence>